<evidence type="ECO:0000256" key="3">
    <source>
        <dbReference type="ARBA" id="ARBA00022729"/>
    </source>
</evidence>
<dbReference type="PANTHER" id="PTHR42852">
    <property type="entry name" value="THIOL:DISULFIDE INTERCHANGE PROTEIN DSBE"/>
    <property type="match status" value="1"/>
</dbReference>
<dbReference type="PROSITE" id="PS51352">
    <property type="entry name" value="THIOREDOXIN_2"/>
    <property type="match status" value="1"/>
</dbReference>
<evidence type="ECO:0000256" key="6">
    <source>
        <dbReference type="ARBA" id="ARBA00023284"/>
    </source>
</evidence>
<dbReference type="InterPro" id="IPR013766">
    <property type="entry name" value="Thioredoxin_domain"/>
</dbReference>
<name>A0A1I3U045_9FLAO</name>
<sequence>MKKIILLFVALISLAACQKKSPNSFSPEALGEELVALDGSKIALNQILDKHRGSVVLIDVWAAWCPDCIKGFPDLKKIQTDFPEVDYVFLSADKTEQSWKEAIEKYDLEGDHYWITDGMKGNFGKSINLDWIPRYILIDKESNVAMYKAIDTNDEALMSLLKKLNK</sequence>
<dbReference type="AlphaFoldDB" id="A0A1I3U045"/>
<keyword evidence="3 7" id="KW-0732">Signal</keyword>
<dbReference type="GO" id="GO:0030313">
    <property type="term" value="C:cell envelope"/>
    <property type="evidence" value="ECO:0007669"/>
    <property type="project" value="UniProtKB-SubCell"/>
</dbReference>
<accession>A0A1I3U045</accession>
<dbReference type="Proteomes" id="UP000243887">
    <property type="component" value="Unassembled WGS sequence"/>
</dbReference>
<dbReference type="OrthoDB" id="1098640at2"/>
<dbReference type="InterPro" id="IPR050553">
    <property type="entry name" value="Thioredoxin_ResA/DsbE_sf"/>
</dbReference>
<evidence type="ECO:0000256" key="1">
    <source>
        <dbReference type="ARBA" id="ARBA00004196"/>
    </source>
</evidence>
<dbReference type="EMBL" id="FORU01000015">
    <property type="protein sequence ID" value="SFJ75919.1"/>
    <property type="molecule type" value="Genomic_DNA"/>
</dbReference>
<reference evidence="10" key="1">
    <citation type="submission" date="2016-10" db="EMBL/GenBank/DDBJ databases">
        <authorList>
            <person name="Varghese N."/>
            <person name="Submissions S."/>
        </authorList>
    </citation>
    <scope>NUCLEOTIDE SEQUENCE [LARGE SCALE GENOMIC DNA]</scope>
    <source>
        <strain evidence="10">DSM 26542</strain>
    </source>
</reference>
<evidence type="ECO:0000313" key="10">
    <source>
        <dbReference type="Proteomes" id="UP000243887"/>
    </source>
</evidence>
<keyword evidence="4" id="KW-0201">Cytochrome c-type biogenesis</keyword>
<keyword evidence="10" id="KW-1185">Reference proteome</keyword>
<protein>
    <recommendedName>
        <fullName evidence="2">Type IV secretion system putative lipoprotein virB7</fullName>
    </recommendedName>
</protein>
<dbReference type="PROSITE" id="PS51257">
    <property type="entry name" value="PROKAR_LIPOPROTEIN"/>
    <property type="match status" value="1"/>
</dbReference>
<feature type="chain" id="PRO_5017361610" description="Type IV secretion system putative lipoprotein virB7" evidence="7">
    <location>
        <begin position="19"/>
        <end position="166"/>
    </location>
</feature>
<evidence type="ECO:0000256" key="5">
    <source>
        <dbReference type="ARBA" id="ARBA00023157"/>
    </source>
</evidence>
<dbReference type="RefSeq" id="WP_090680580.1">
    <property type="nucleotide sequence ID" value="NZ_FORU01000015.1"/>
</dbReference>
<keyword evidence="6" id="KW-0676">Redox-active center</keyword>
<gene>
    <name evidence="9" type="ORF">SAMN04487893_11553</name>
</gene>
<evidence type="ECO:0000256" key="2">
    <source>
        <dbReference type="ARBA" id="ARBA00017922"/>
    </source>
</evidence>
<dbReference type="STRING" id="1150112.SAMN04487893_11553"/>
<comment type="subcellular location">
    <subcellularLocation>
        <location evidence="1">Cell envelope</location>
    </subcellularLocation>
</comment>
<dbReference type="InterPro" id="IPR013740">
    <property type="entry name" value="Redoxin"/>
</dbReference>
<evidence type="ECO:0000256" key="4">
    <source>
        <dbReference type="ARBA" id="ARBA00022748"/>
    </source>
</evidence>
<evidence type="ECO:0000256" key="7">
    <source>
        <dbReference type="SAM" id="SignalP"/>
    </source>
</evidence>
<dbReference type="InterPro" id="IPR012640">
    <property type="entry name" value="Membr_lipoprot_lipid_attach_CS"/>
</dbReference>
<dbReference type="PANTHER" id="PTHR42852:SF6">
    <property type="entry name" value="THIOL:DISULFIDE INTERCHANGE PROTEIN DSBE"/>
    <property type="match status" value="1"/>
</dbReference>
<organism evidence="9 10">
    <name type="scientific">Myroides guanonis</name>
    <dbReference type="NCBI Taxonomy" id="1150112"/>
    <lineage>
        <taxon>Bacteria</taxon>
        <taxon>Pseudomonadati</taxon>
        <taxon>Bacteroidota</taxon>
        <taxon>Flavobacteriia</taxon>
        <taxon>Flavobacteriales</taxon>
        <taxon>Flavobacteriaceae</taxon>
        <taxon>Myroides</taxon>
    </lineage>
</organism>
<dbReference type="SUPFAM" id="SSF52833">
    <property type="entry name" value="Thioredoxin-like"/>
    <property type="match status" value="1"/>
</dbReference>
<feature type="signal peptide" evidence="7">
    <location>
        <begin position="1"/>
        <end position="18"/>
    </location>
</feature>
<proteinExistence type="predicted"/>
<dbReference type="CDD" id="cd02966">
    <property type="entry name" value="TlpA_like_family"/>
    <property type="match status" value="1"/>
</dbReference>
<dbReference type="GO" id="GO:0016491">
    <property type="term" value="F:oxidoreductase activity"/>
    <property type="evidence" value="ECO:0007669"/>
    <property type="project" value="InterPro"/>
</dbReference>
<dbReference type="InterPro" id="IPR036249">
    <property type="entry name" value="Thioredoxin-like_sf"/>
</dbReference>
<evidence type="ECO:0000313" key="9">
    <source>
        <dbReference type="EMBL" id="SFJ75919.1"/>
    </source>
</evidence>
<keyword evidence="5" id="KW-1015">Disulfide bond</keyword>
<dbReference type="GO" id="GO:0017004">
    <property type="term" value="P:cytochrome complex assembly"/>
    <property type="evidence" value="ECO:0007669"/>
    <property type="project" value="UniProtKB-KW"/>
</dbReference>
<feature type="domain" description="Thioredoxin" evidence="8">
    <location>
        <begin position="23"/>
        <end position="166"/>
    </location>
</feature>
<dbReference type="Gene3D" id="3.40.30.10">
    <property type="entry name" value="Glutaredoxin"/>
    <property type="match status" value="1"/>
</dbReference>
<dbReference type="Pfam" id="PF08139">
    <property type="entry name" value="LPAM_1"/>
    <property type="match status" value="1"/>
</dbReference>
<dbReference type="Pfam" id="PF08534">
    <property type="entry name" value="Redoxin"/>
    <property type="match status" value="1"/>
</dbReference>
<evidence type="ECO:0000259" key="8">
    <source>
        <dbReference type="PROSITE" id="PS51352"/>
    </source>
</evidence>